<dbReference type="HOGENOM" id="CLU_007251_3_0_0"/>
<evidence type="ECO:0000313" key="7">
    <source>
        <dbReference type="Proteomes" id="UP000001520"/>
    </source>
</evidence>
<keyword evidence="2 3" id="KW-0802">TPR repeat</keyword>
<reference evidence="6 7" key="1">
    <citation type="journal article" date="2010" name="DNA Res.">
        <title>Bacterial lifestyle in a deep-sea hydrothermal vent chimney revealed by the genome sequence of the thermophilic bacterium Deferribacter desulfuricans SSM1.</title>
        <authorList>
            <person name="Takaki Y."/>
            <person name="Shimamura S."/>
            <person name="Nakagawa S."/>
            <person name="Fukuhara Y."/>
            <person name="Horikawa H."/>
            <person name="Ankai A."/>
            <person name="Harada T."/>
            <person name="Hosoyama A."/>
            <person name="Oguchi A."/>
            <person name="Fukui S."/>
            <person name="Fujita N."/>
            <person name="Takami H."/>
            <person name="Takai K."/>
        </authorList>
    </citation>
    <scope>NUCLEOTIDE SEQUENCE [LARGE SCALE GENOMIC DNA]</scope>
    <source>
        <strain evidence="7">DSM 14783 / JCM 11476 / NBRC 101012 / SSM1</strain>
    </source>
</reference>
<dbReference type="PANTHER" id="PTHR45586:SF1">
    <property type="entry name" value="LIPOPOLYSACCHARIDE ASSEMBLY PROTEIN B"/>
    <property type="match status" value="1"/>
</dbReference>
<feature type="signal peptide" evidence="4">
    <location>
        <begin position="1"/>
        <end position="20"/>
    </location>
</feature>
<dbReference type="RefSeq" id="WP_013007200.1">
    <property type="nucleotide sequence ID" value="NC_013939.1"/>
</dbReference>
<dbReference type="Pfam" id="PF25062">
    <property type="entry name" value="ARM_TT21_N"/>
    <property type="match status" value="1"/>
</dbReference>
<evidence type="ECO:0000259" key="5">
    <source>
        <dbReference type="Pfam" id="PF25062"/>
    </source>
</evidence>
<dbReference type="AlphaFoldDB" id="D3PBH9"/>
<keyword evidence="1" id="KW-0677">Repeat</keyword>
<feature type="repeat" description="TPR" evidence="3">
    <location>
        <begin position="228"/>
        <end position="261"/>
    </location>
</feature>
<dbReference type="PANTHER" id="PTHR45586">
    <property type="entry name" value="TPR REPEAT-CONTAINING PROTEIN PA4667"/>
    <property type="match status" value="1"/>
</dbReference>
<proteinExistence type="predicted"/>
<protein>
    <recommendedName>
        <fullName evidence="5">Tetratricopeptide repeat protein 21A/21B N-terminal ARM repeat domain-containing protein</fullName>
    </recommendedName>
</protein>
<dbReference type="SMART" id="SM00671">
    <property type="entry name" value="SEL1"/>
    <property type="match status" value="5"/>
</dbReference>
<accession>D3PBH9</accession>
<dbReference type="PROSITE" id="PS50005">
    <property type="entry name" value="TPR"/>
    <property type="match status" value="5"/>
</dbReference>
<dbReference type="InterPro" id="IPR056833">
    <property type="entry name" value="ARM_TT21_N"/>
</dbReference>
<dbReference type="PROSITE" id="PS50293">
    <property type="entry name" value="TPR_REGION"/>
    <property type="match status" value="1"/>
</dbReference>
<dbReference type="eggNOG" id="COG0457">
    <property type="taxonomic scope" value="Bacteria"/>
</dbReference>
<feature type="repeat" description="TPR" evidence="3">
    <location>
        <begin position="194"/>
        <end position="227"/>
    </location>
</feature>
<keyword evidence="4" id="KW-0732">Signal</keyword>
<dbReference type="SUPFAM" id="SSF48452">
    <property type="entry name" value="TPR-like"/>
    <property type="match status" value="2"/>
</dbReference>
<dbReference type="OrthoDB" id="9766710at2"/>
<dbReference type="eggNOG" id="COG4783">
    <property type="taxonomic scope" value="Bacteria"/>
</dbReference>
<sequence>MIRIFFLFLFLFGCSVVNQAKISNPAILYDKYVNILKYEETGNYDKALKLIDDLLNYDNDPYLVLKKGEYLIRLKRYDEARDLYLKFLEKEDYPGILYNLANIYKTYYKDYDSAIKYLSKLIKIEKREGYLLELMKLYELKGDYAKAIGVLDELIGLNPSSAYYYQRGTLYLKLGLEKKGLKDLEQAYKNDKYPLALYKLADYYLKKGDKEKAVKYLSSVVNKHPEQASLKFQLGRLYMDLKEYDKAVEIFEELEKSDNELLKTTAMKQLASIYFDKKVYDRALSYFKKIIEIKNDDVQSYYFAGYLSEILKNYDEAIKFYKGALKIDSDYTEAKKRLVVIFSKRGEYGKSLELLDSIDKSMRDVDYYRLKAAIFYDKGEYEKAISVLKEGVKAGNDDEEIYFDLAINYEKLKDVKNAEKYLLKVIEINPRNASALNFLGYMYAEKGIKLDDAYKLIKKALEIEPDNPAYIDSIGWVFYQKGLYSKSFEYLKRAYLLAPQEEEIKEHYIKVIKKLYPDKKVEDFLIHKNE</sequence>
<evidence type="ECO:0000313" key="6">
    <source>
        <dbReference type="EMBL" id="BAI79952.1"/>
    </source>
</evidence>
<dbReference type="Gene3D" id="1.25.40.10">
    <property type="entry name" value="Tetratricopeptide repeat domain"/>
    <property type="match status" value="4"/>
</dbReference>
<feature type="repeat" description="TPR" evidence="3">
    <location>
        <begin position="264"/>
        <end position="297"/>
    </location>
</feature>
<feature type="domain" description="Tetratricopeptide repeat protein 21A/21B N-terminal ARM repeat" evidence="5">
    <location>
        <begin position="41"/>
        <end position="247"/>
    </location>
</feature>
<dbReference type="InterPro" id="IPR019734">
    <property type="entry name" value="TPR_rpt"/>
</dbReference>
<evidence type="ECO:0000256" key="2">
    <source>
        <dbReference type="ARBA" id="ARBA00022803"/>
    </source>
</evidence>
<gene>
    <name evidence="6" type="ordered locus">DEFDS_0458</name>
</gene>
<feature type="chain" id="PRO_5003048058" description="Tetratricopeptide repeat protein 21A/21B N-terminal ARM repeat domain-containing protein" evidence="4">
    <location>
        <begin position="21"/>
        <end position="530"/>
    </location>
</feature>
<dbReference type="Pfam" id="PF13181">
    <property type="entry name" value="TPR_8"/>
    <property type="match status" value="2"/>
</dbReference>
<evidence type="ECO:0000256" key="3">
    <source>
        <dbReference type="PROSITE-ProRule" id="PRU00339"/>
    </source>
</evidence>
<organism evidence="6 7">
    <name type="scientific">Deferribacter desulfuricans (strain DSM 14783 / JCM 11476 / NBRC 101012 / SSM1)</name>
    <dbReference type="NCBI Taxonomy" id="639282"/>
    <lineage>
        <taxon>Bacteria</taxon>
        <taxon>Pseudomonadati</taxon>
        <taxon>Deferribacterota</taxon>
        <taxon>Deferribacteres</taxon>
        <taxon>Deferribacterales</taxon>
        <taxon>Deferribacteraceae</taxon>
        <taxon>Deferribacter</taxon>
    </lineage>
</organism>
<feature type="repeat" description="TPR" evidence="3">
    <location>
        <begin position="399"/>
        <end position="432"/>
    </location>
</feature>
<feature type="repeat" description="TPR" evidence="3">
    <location>
        <begin position="298"/>
        <end position="331"/>
    </location>
</feature>
<dbReference type="InterPro" id="IPR051012">
    <property type="entry name" value="CellSynth/LPSAsmb/PSIAsmb"/>
</dbReference>
<dbReference type="Pfam" id="PF14559">
    <property type="entry name" value="TPR_19"/>
    <property type="match status" value="1"/>
</dbReference>
<dbReference type="STRING" id="639282.DEFDS_0458"/>
<name>D3PBH9_DEFDS</name>
<dbReference type="InterPro" id="IPR011990">
    <property type="entry name" value="TPR-like_helical_dom_sf"/>
</dbReference>
<dbReference type="KEGG" id="ddf:DEFDS_0458"/>
<evidence type="ECO:0000256" key="1">
    <source>
        <dbReference type="ARBA" id="ARBA00022737"/>
    </source>
</evidence>
<evidence type="ECO:0000256" key="4">
    <source>
        <dbReference type="SAM" id="SignalP"/>
    </source>
</evidence>
<dbReference type="Proteomes" id="UP000001520">
    <property type="component" value="Chromosome"/>
</dbReference>
<keyword evidence="7" id="KW-1185">Reference proteome</keyword>
<dbReference type="InterPro" id="IPR006597">
    <property type="entry name" value="Sel1-like"/>
</dbReference>
<dbReference type="EMBL" id="AP011529">
    <property type="protein sequence ID" value="BAI79952.1"/>
    <property type="molecule type" value="Genomic_DNA"/>
</dbReference>
<dbReference type="SMART" id="SM00028">
    <property type="entry name" value="TPR"/>
    <property type="match status" value="10"/>
</dbReference>